<reference evidence="3" key="1">
    <citation type="submission" date="2025-08" db="UniProtKB">
        <authorList>
            <consortium name="RefSeq"/>
        </authorList>
    </citation>
    <scope>IDENTIFICATION</scope>
    <source>
        <strain evidence="3">USDA-PBARC FA_bdor</strain>
        <tissue evidence="3">Whole organism</tissue>
    </source>
</reference>
<dbReference type="OrthoDB" id="6423726at2759"/>
<protein>
    <submittedName>
        <fullName evidence="3">Uncharacterized protein</fullName>
    </submittedName>
</protein>
<evidence type="ECO:0000256" key="1">
    <source>
        <dbReference type="SAM" id="MobiDB-lite"/>
    </source>
</evidence>
<evidence type="ECO:0000313" key="3">
    <source>
        <dbReference type="RefSeq" id="XP_011307453.1"/>
    </source>
</evidence>
<feature type="region of interest" description="Disordered" evidence="1">
    <location>
        <begin position="144"/>
        <end position="199"/>
    </location>
</feature>
<sequence>MGACLGRCFPSVTDPFTFRYSRHTGITQSPEEERAELQQYMNGEYTDSSKKSKTFLSFLSLKRFKKNSRTPVSLELVEDTRWTRGSNKYFRLHSSIAASTSSGLNTPLQPLDARTLLKHPGCVSSTTASSLDLEWEHEVLPAPLIELDPPESTMESPSKTSSGGSRPSSLTASPWSRVSTPNSLEWDSVDADNACDPDTEQLLTEIERLTDKTLKETGEWTGAR</sequence>
<dbReference type="GeneID" id="105269132"/>
<feature type="compositionally biased region" description="Low complexity" evidence="1">
    <location>
        <begin position="156"/>
        <end position="173"/>
    </location>
</feature>
<proteinExistence type="predicted"/>
<name>A0A9R1TE94_9HYME</name>
<feature type="compositionally biased region" description="Polar residues" evidence="1">
    <location>
        <begin position="174"/>
        <end position="185"/>
    </location>
</feature>
<dbReference type="Proteomes" id="UP000694866">
    <property type="component" value="Unplaced"/>
</dbReference>
<dbReference type="RefSeq" id="XP_011307453.1">
    <property type="nucleotide sequence ID" value="XM_011309151.1"/>
</dbReference>
<dbReference type="KEGG" id="fas:105269132"/>
<organism evidence="2 3">
    <name type="scientific">Fopius arisanus</name>
    <dbReference type="NCBI Taxonomy" id="64838"/>
    <lineage>
        <taxon>Eukaryota</taxon>
        <taxon>Metazoa</taxon>
        <taxon>Ecdysozoa</taxon>
        <taxon>Arthropoda</taxon>
        <taxon>Hexapoda</taxon>
        <taxon>Insecta</taxon>
        <taxon>Pterygota</taxon>
        <taxon>Neoptera</taxon>
        <taxon>Endopterygota</taxon>
        <taxon>Hymenoptera</taxon>
        <taxon>Apocrita</taxon>
        <taxon>Ichneumonoidea</taxon>
        <taxon>Braconidae</taxon>
        <taxon>Opiinae</taxon>
        <taxon>Fopius</taxon>
    </lineage>
</organism>
<feature type="compositionally biased region" description="Acidic residues" evidence="1">
    <location>
        <begin position="187"/>
        <end position="199"/>
    </location>
</feature>
<keyword evidence="2" id="KW-1185">Reference proteome</keyword>
<dbReference type="AlphaFoldDB" id="A0A9R1TE94"/>
<accession>A0A9R1TE94</accession>
<gene>
    <name evidence="3" type="primary">LOC105269132</name>
</gene>
<evidence type="ECO:0000313" key="2">
    <source>
        <dbReference type="Proteomes" id="UP000694866"/>
    </source>
</evidence>